<dbReference type="AlphaFoldDB" id="A0A9P1GSE1"/>
<feature type="region of interest" description="Disordered" evidence="2">
    <location>
        <begin position="1"/>
        <end position="22"/>
    </location>
</feature>
<evidence type="ECO:0000313" key="3">
    <source>
        <dbReference type="EMBL" id="CAI4019946.1"/>
    </source>
</evidence>
<dbReference type="EMBL" id="CAMXCT020006780">
    <property type="protein sequence ID" value="CAL1173321.1"/>
    <property type="molecule type" value="Genomic_DNA"/>
</dbReference>
<proteinExistence type="predicted"/>
<organism evidence="3">
    <name type="scientific">Cladocopium goreaui</name>
    <dbReference type="NCBI Taxonomy" id="2562237"/>
    <lineage>
        <taxon>Eukaryota</taxon>
        <taxon>Sar</taxon>
        <taxon>Alveolata</taxon>
        <taxon>Dinophyceae</taxon>
        <taxon>Suessiales</taxon>
        <taxon>Symbiodiniaceae</taxon>
        <taxon>Cladocopium</taxon>
    </lineage>
</organism>
<reference evidence="3" key="1">
    <citation type="submission" date="2022-10" db="EMBL/GenBank/DDBJ databases">
        <authorList>
            <person name="Chen Y."/>
            <person name="Dougan E. K."/>
            <person name="Chan C."/>
            <person name="Rhodes N."/>
            <person name="Thang M."/>
        </authorList>
    </citation>
    <scope>NUCLEOTIDE SEQUENCE</scope>
</reference>
<keyword evidence="5" id="KW-1185">Reference proteome</keyword>
<protein>
    <submittedName>
        <fullName evidence="3">Uncharacterized protein</fullName>
    </submittedName>
</protein>
<reference evidence="4 5" key="2">
    <citation type="submission" date="2024-05" db="EMBL/GenBank/DDBJ databases">
        <authorList>
            <person name="Chen Y."/>
            <person name="Shah S."/>
            <person name="Dougan E. K."/>
            <person name="Thang M."/>
            <person name="Chan C."/>
        </authorList>
    </citation>
    <scope>NUCLEOTIDE SEQUENCE [LARGE SCALE GENOMIC DNA]</scope>
</reference>
<dbReference type="Proteomes" id="UP001152797">
    <property type="component" value="Unassembled WGS sequence"/>
</dbReference>
<feature type="coiled-coil region" evidence="1">
    <location>
        <begin position="23"/>
        <end position="50"/>
    </location>
</feature>
<accession>A0A9P1GSE1</accession>
<sequence>MDRLLPPVASSTAEEIKAGKQHRPRLLKEVEELQERLRENRTALNLAEQRNLLSPLRPDRLTERSNQKLEEGLKQRDLEEEKLRLATELYQTFQKKFQEQAEKKSKEHRTQRQLILHETEALTVDLSRLRRGVKQAAPEIERRKGSW</sequence>
<evidence type="ECO:0000256" key="1">
    <source>
        <dbReference type="SAM" id="Coils"/>
    </source>
</evidence>
<gene>
    <name evidence="3" type="ORF">C1SCF055_LOCUS44402</name>
</gene>
<comment type="caution">
    <text evidence="3">The sequence shown here is derived from an EMBL/GenBank/DDBJ whole genome shotgun (WGS) entry which is preliminary data.</text>
</comment>
<name>A0A9P1GSE1_9DINO</name>
<dbReference type="EMBL" id="CAMXCT010006780">
    <property type="protein sequence ID" value="CAI4019946.1"/>
    <property type="molecule type" value="Genomic_DNA"/>
</dbReference>
<evidence type="ECO:0000256" key="2">
    <source>
        <dbReference type="SAM" id="MobiDB-lite"/>
    </source>
</evidence>
<dbReference type="EMBL" id="CAMXCT030006780">
    <property type="protein sequence ID" value="CAL4807258.1"/>
    <property type="molecule type" value="Genomic_DNA"/>
</dbReference>
<evidence type="ECO:0000313" key="5">
    <source>
        <dbReference type="Proteomes" id="UP001152797"/>
    </source>
</evidence>
<evidence type="ECO:0000313" key="4">
    <source>
        <dbReference type="EMBL" id="CAL4807258.1"/>
    </source>
</evidence>
<keyword evidence="1" id="KW-0175">Coiled coil</keyword>